<evidence type="ECO:0000313" key="17">
    <source>
        <dbReference type="Proteomes" id="UP000033085"/>
    </source>
</evidence>
<dbReference type="GeneID" id="1453283"/>
<dbReference type="SMART" id="SM00849">
    <property type="entry name" value="Lactamase_B"/>
    <property type="match status" value="1"/>
</dbReference>
<dbReference type="GeneID" id="44129059"/>
<evidence type="ECO:0000313" key="6">
    <source>
        <dbReference type="EMBL" id="AKA78831.1"/>
    </source>
</evidence>
<evidence type="ECO:0000313" key="14">
    <source>
        <dbReference type="EMBL" id="QPG50425.1"/>
    </source>
</evidence>
<dbReference type="EMBL" id="CP033239">
    <property type="protein sequence ID" value="AZF78378.1"/>
    <property type="molecule type" value="Genomic_DNA"/>
</dbReference>
<dbReference type="Proteomes" id="UP000033085">
    <property type="component" value="Chromosome"/>
</dbReference>
<dbReference type="KEGG" id="ssol:SULB_1115"/>
<dbReference type="RefSeq" id="WP_009988913.1">
    <property type="nucleotide sequence ID" value="NZ_CP011055.2"/>
</dbReference>
<feature type="domain" description="Metallo-beta-lactamase" evidence="3">
    <location>
        <begin position="8"/>
        <end position="191"/>
    </location>
</feature>
<reference evidence="4" key="5">
    <citation type="submission" date="2018-10" db="EMBL/GenBank/DDBJ databases">
        <authorList>
            <person name="McCarthy S."/>
            <person name="Gradnigo J."/>
            <person name="Johnson T."/>
            <person name="Payne S."/>
            <person name="Lipzen A."/>
            <person name="Schackwitz W."/>
            <person name="Martin J."/>
            <person name="Moriyama E."/>
            <person name="Blum P."/>
        </authorList>
    </citation>
    <scope>NUCLEOTIDE SEQUENCE</scope>
    <source>
        <strain evidence="4">SARC-B</strain>
        <strain evidence="5">SARC-C</strain>
        <strain evidence="6">SULA</strain>
    </source>
</reference>
<dbReference type="PANTHER" id="PTHR43546">
    <property type="entry name" value="UPF0173 METAL-DEPENDENT HYDROLASE MJ1163-RELATED"/>
    <property type="match status" value="1"/>
</dbReference>
<dbReference type="Proteomes" id="UP000594632">
    <property type="component" value="Chromosome"/>
</dbReference>
<evidence type="ECO:0000313" key="15">
    <source>
        <dbReference type="EMBL" id="SAI83646.1"/>
    </source>
</evidence>
<evidence type="ECO:0000313" key="19">
    <source>
        <dbReference type="Proteomes" id="UP000076770"/>
    </source>
</evidence>
<dbReference type="InterPro" id="IPR036866">
    <property type="entry name" value="RibonucZ/Hydroxyglut_hydro"/>
</dbReference>
<dbReference type="EMBL" id="CP033237">
    <property type="protein sequence ID" value="AZF73146.1"/>
    <property type="molecule type" value="Genomic_DNA"/>
</dbReference>
<evidence type="ECO:0000313" key="25">
    <source>
        <dbReference type="Proteomes" id="UP000278715"/>
    </source>
</evidence>
<dbReference type="EMBL" id="CP011057">
    <property type="protein sequence ID" value="AKA78831.1"/>
    <property type="molecule type" value="Genomic_DNA"/>
</dbReference>
<dbReference type="Proteomes" id="UP000033106">
    <property type="component" value="Chromosome"/>
</dbReference>
<dbReference type="AlphaFoldDB" id="A0A0E3GT97"/>
<evidence type="ECO:0000313" key="8">
    <source>
        <dbReference type="EMBL" id="AZF70526.1"/>
    </source>
</evidence>
<dbReference type="GO" id="GO:0016787">
    <property type="term" value="F:hydrolase activity"/>
    <property type="evidence" value="ECO:0007669"/>
    <property type="project" value="UniProtKB-UniRule"/>
</dbReference>
<gene>
    <name evidence="14" type="ORF">HFC64_11955</name>
    <name evidence="15" type="ORF">SSOP1_0092</name>
    <name evidence="6" type="ORF">SULA_1114</name>
    <name evidence="4" type="ORF">SULB_1115</name>
    <name evidence="5" type="ORF">SULC_1113</name>
    <name evidence="7" type="ORF">SULG_05475</name>
    <name evidence="8" type="ORF">SULH_05475</name>
    <name evidence="9" type="ORF">SULI_05475</name>
    <name evidence="10" type="ORF">SULM_05475</name>
    <name evidence="11" type="ORF">SULN_05475</name>
    <name evidence="12" type="ORF">SULO_05485</name>
    <name evidence="13" type="ORF">SULZ_05715</name>
</gene>
<dbReference type="PATRIC" id="fig|2287.6.peg.1171"/>
<evidence type="ECO:0000313" key="21">
    <source>
        <dbReference type="Proteomes" id="UP000269431"/>
    </source>
</evidence>
<dbReference type="EMBL" id="CP033235">
    <property type="protein sequence ID" value="AZF67906.1"/>
    <property type="molecule type" value="Genomic_DNA"/>
</dbReference>
<dbReference type="EMBL" id="CP033236">
    <property type="protein sequence ID" value="AZF70526.1"/>
    <property type="molecule type" value="Genomic_DNA"/>
</dbReference>
<evidence type="ECO:0000313" key="11">
    <source>
        <dbReference type="EMBL" id="AZF78378.1"/>
    </source>
</evidence>
<organism evidence="4 17">
    <name type="scientific">Saccharolobus solfataricus</name>
    <name type="common">Sulfolobus solfataricus</name>
    <dbReference type="NCBI Taxonomy" id="2287"/>
    <lineage>
        <taxon>Archaea</taxon>
        <taxon>Thermoproteota</taxon>
        <taxon>Thermoprotei</taxon>
        <taxon>Sulfolobales</taxon>
        <taxon>Sulfolobaceae</taxon>
        <taxon>Saccharolobus</taxon>
    </lineage>
</organism>
<dbReference type="InterPro" id="IPR050114">
    <property type="entry name" value="UPF0173_UPF0282_UlaG_hydrolase"/>
</dbReference>
<dbReference type="EMBL" id="LT549890">
    <property type="protein sequence ID" value="SAI83646.1"/>
    <property type="molecule type" value="Genomic_DNA"/>
</dbReference>
<dbReference type="Proteomes" id="UP000278715">
    <property type="component" value="Chromosome"/>
</dbReference>
<evidence type="ECO:0000313" key="22">
    <source>
        <dbReference type="Proteomes" id="UP000273194"/>
    </source>
</evidence>
<evidence type="ECO:0000313" key="26">
    <source>
        <dbReference type="Proteomes" id="UP000282269"/>
    </source>
</evidence>
<dbReference type="OMA" id="MHYNTWP"/>
<evidence type="ECO:0000313" key="18">
    <source>
        <dbReference type="Proteomes" id="UP000033106"/>
    </source>
</evidence>
<dbReference type="EMBL" id="CP050869">
    <property type="protein sequence ID" value="QPG50425.1"/>
    <property type="molecule type" value="Genomic_DNA"/>
</dbReference>
<dbReference type="EMBL" id="CP033240">
    <property type="protein sequence ID" value="AZF80984.1"/>
    <property type="molecule type" value="Genomic_DNA"/>
</dbReference>
<dbReference type="Gene3D" id="3.60.15.10">
    <property type="entry name" value="Ribonuclease Z/Hydroxyacylglutathione hydrolase-like"/>
    <property type="match status" value="1"/>
</dbReference>
<dbReference type="Proteomes" id="UP000275843">
    <property type="component" value="Chromosome"/>
</dbReference>
<evidence type="ECO:0000313" key="16">
    <source>
        <dbReference type="Proteomes" id="UP000033057"/>
    </source>
</evidence>
<dbReference type="KEGG" id="ssof:SULC_1113"/>
<evidence type="ECO:0000313" key="7">
    <source>
        <dbReference type="EMBL" id="AZF67906.1"/>
    </source>
</evidence>
<dbReference type="Proteomes" id="UP000282269">
    <property type="component" value="Chromosome"/>
</dbReference>
<evidence type="ECO:0000313" key="10">
    <source>
        <dbReference type="EMBL" id="AZF75771.1"/>
    </source>
</evidence>
<dbReference type="NCBIfam" id="NF001911">
    <property type="entry name" value="PRK00685.1"/>
    <property type="match status" value="1"/>
</dbReference>
<dbReference type="Proteomes" id="UP000033057">
    <property type="component" value="Chromosome"/>
</dbReference>
<evidence type="ECO:0000313" key="27">
    <source>
        <dbReference type="Proteomes" id="UP000594632"/>
    </source>
</evidence>
<name>A0A0E3GT97_SACSO</name>
<evidence type="ECO:0000256" key="1">
    <source>
        <dbReference type="ARBA" id="ARBA00022801"/>
    </source>
</evidence>
<dbReference type="Proteomes" id="UP000269431">
    <property type="component" value="Chromosome"/>
</dbReference>
<dbReference type="InterPro" id="IPR022877">
    <property type="entry name" value="UPF0173"/>
</dbReference>
<dbReference type="OrthoDB" id="28313at2157"/>
<reference evidence="14 27" key="6">
    <citation type="journal article" date="2020" name="Nat. Commun.">
        <title>The structures of two archaeal type IV pili illuminate evolutionary relationships.</title>
        <authorList>
            <person name="Wang F."/>
            <person name="Baquero D.P."/>
            <person name="Su Z."/>
            <person name="Beltran L.C."/>
            <person name="Prangishvili D."/>
            <person name="Krupovic M."/>
            <person name="Egelman E.H."/>
        </authorList>
    </citation>
    <scope>NUCLEOTIDE SEQUENCE [LARGE SCALE GENOMIC DNA]</scope>
    <source>
        <strain evidence="14 27">POZ149</strain>
    </source>
</reference>
<keyword evidence="1 2" id="KW-0378">Hydrolase</keyword>
<dbReference type="EMBL" id="CP033238">
    <property type="protein sequence ID" value="AZF75771.1"/>
    <property type="molecule type" value="Genomic_DNA"/>
</dbReference>
<evidence type="ECO:0000259" key="3">
    <source>
        <dbReference type="SMART" id="SM00849"/>
    </source>
</evidence>
<dbReference type="Proteomes" id="UP000273443">
    <property type="component" value="Chromosome"/>
</dbReference>
<dbReference type="Proteomes" id="UP000273194">
    <property type="component" value="Chromosome"/>
</dbReference>
<dbReference type="KEGG" id="ssoa:SULA_1114"/>
<accession>A0A0E3GT97</accession>
<proteinExistence type="inferred from homology"/>
<evidence type="ECO:0000313" key="12">
    <source>
        <dbReference type="EMBL" id="AZF80984.1"/>
    </source>
</evidence>
<dbReference type="Proteomes" id="UP000076770">
    <property type="component" value="Chromosome i"/>
</dbReference>
<dbReference type="EMBL" id="CP033241">
    <property type="protein sequence ID" value="AZF83623.1"/>
    <property type="molecule type" value="Genomic_DNA"/>
</dbReference>
<sequence length="227" mass="25108">MAQLRWLGHAATLLTFGNKNVIIDPMIKDNPLSPVKLDYFKNNLDIIIVTHDHYDHLGDTVELLRMNPKAKLFATYDLEAHLAETYKISEESIIPANVGGFVEVDGIKLALTKAVHSSTHSDPTGAIVSAEGITVYHAGDTGLFEDMKLIGEVFKPDYALLPIGGRFTMDPYQASISVELIKPKKGAIPIHYNTWDLIKVDVNDFVKLVKNKGYNPIVLQPGQTITL</sequence>
<evidence type="ECO:0000313" key="20">
    <source>
        <dbReference type="Proteomes" id="UP000267993"/>
    </source>
</evidence>
<dbReference type="InterPro" id="IPR001279">
    <property type="entry name" value="Metallo-B-lactamas"/>
</dbReference>
<evidence type="ECO:0000313" key="5">
    <source>
        <dbReference type="EMBL" id="AKA76139.1"/>
    </source>
</evidence>
<evidence type="ECO:0000313" key="9">
    <source>
        <dbReference type="EMBL" id="AZF73146.1"/>
    </source>
</evidence>
<dbReference type="Pfam" id="PF12706">
    <property type="entry name" value="Lactamase_B_2"/>
    <property type="match status" value="1"/>
</dbReference>
<dbReference type="EMBL" id="CP011055">
    <property type="protein sequence ID" value="AKA73441.1"/>
    <property type="molecule type" value="Genomic_DNA"/>
</dbReference>
<comment type="similarity">
    <text evidence="2">Belongs to the UPF0173 family.</text>
</comment>
<evidence type="ECO:0000313" key="24">
    <source>
        <dbReference type="Proteomes" id="UP000275843"/>
    </source>
</evidence>
<dbReference type="Proteomes" id="UP000267993">
    <property type="component" value="Chromosome"/>
</dbReference>
<protein>
    <recommendedName>
        <fullName evidence="2">UPF0173 metal-dependent hydrolase HFC64_11955</fullName>
    </recommendedName>
</protein>
<evidence type="ECO:0000256" key="2">
    <source>
        <dbReference type="HAMAP-Rule" id="MF_00457"/>
    </source>
</evidence>
<dbReference type="PANTHER" id="PTHR43546:SF3">
    <property type="entry name" value="UPF0173 METAL-DEPENDENT HYDROLASE MJ1163"/>
    <property type="match status" value="1"/>
</dbReference>
<dbReference type="HAMAP" id="MF_00457">
    <property type="entry name" value="UPF0173"/>
    <property type="match status" value="1"/>
</dbReference>
<evidence type="ECO:0000313" key="4">
    <source>
        <dbReference type="EMBL" id="AKA73441.1"/>
    </source>
</evidence>
<reference evidence="20 21" key="4">
    <citation type="journal article" date="2018" name="Proc. Natl. Acad. Sci. U.S.A.">
        <title>Nonmutational mechanism of inheritance in the Archaeon Sulfolobus solfataricus.</title>
        <authorList>
            <person name="Payne S."/>
            <person name="McCarthy S."/>
            <person name="Johnson T."/>
            <person name="North E."/>
            <person name="Blum P."/>
        </authorList>
    </citation>
    <scope>NUCLEOTIDE SEQUENCE [LARGE SCALE GENOMIC DNA]</scope>
    <source>
        <strain evidence="8 20">SARC-H</strain>
        <strain evidence="9 24">SARC-I</strain>
        <strain evidence="11 25">SARC-N</strain>
        <strain evidence="12 26">SARC-O</strain>
        <strain evidence="13 21">SUL120</strain>
        <strain evidence="7 22">SULG</strain>
        <strain evidence="10 23">SULM</strain>
    </source>
</reference>
<reference evidence="16 17" key="1">
    <citation type="journal article" date="2015" name="Genome Announc.">
        <title>Complete Genome Sequence of Sulfolobus solfataricus Strain 98/2 and Evolved Derivatives.</title>
        <authorList>
            <person name="McCarthy S."/>
            <person name="Gradnigo J."/>
            <person name="Johnson T."/>
            <person name="Payne S."/>
            <person name="Lipzen A."/>
            <person name="Martin J."/>
            <person name="Schackwitz W."/>
            <person name="Moriyama E."/>
            <person name="Blum P."/>
        </authorList>
    </citation>
    <scope>NUCLEOTIDE SEQUENCE [LARGE SCALE GENOMIC DNA]</scope>
    <source>
        <strain evidence="16">98/2 SULC</strain>
        <strain evidence="4">SARC-B</strain>
        <strain evidence="5">SARC-C</strain>
        <strain evidence="6 18">SULA</strain>
        <strain evidence="17">SULB</strain>
    </source>
</reference>
<dbReference type="EMBL" id="CP011056">
    <property type="protein sequence ID" value="AKA76139.1"/>
    <property type="molecule type" value="Genomic_DNA"/>
</dbReference>
<reference evidence="19" key="2">
    <citation type="submission" date="2016-04" db="EMBL/GenBank/DDBJ databases">
        <authorList>
            <person name="Shah S.A."/>
            <person name="Garrett R.A."/>
        </authorList>
    </citation>
    <scope>NUCLEOTIDE SEQUENCE [LARGE SCALE GENOMIC DNA]</scope>
    <source>
        <strain evidence="19">ATCC 35091 / DSM 1616 / JCM 8930 / NBRC 15331 / P1</strain>
    </source>
</reference>
<evidence type="ECO:0000313" key="13">
    <source>
        <dbReference type="EMBL" id="AZF83623.1"/>
    </source>
</evidence>
<evidence type="ECO:0000313" key="23">
    <source>
        <dbReference type="Proteomes" id="UP000273443"/>
    </source>
</evidence>
<dbReference type="SUPFAM" id="SSF56281">
    <property type="entry name" value="Metallo-hydrolase/oxidoreductase"/>
    <property type="match status" value="1"/>
</dbReference>
<dbReference type="SMR" id="A0A0E3GT97"/>
<reference evidence="15" key="3">
    <citation type="submission" date="2016-04" db="EMBL/GenBank/DDBJ databases">
        <authorList>
            <person name="Evans L.H."/>
            <person name="Alamgir A."/>
            <person name="Owens N."/>
            <person name="Weber N.D."/>
            <person name="Virtaneva K."/>
            <person name="Barbian K."/>
            <person name="Babar A."/>
            <person name="Rosenke K."/>
        </authorList>
    </citation>
    <scope>NUCLEOTIDE SEQUENCE</scope>
    <source>
        <strain evidence="15">P1</strain>
    </source>
</reference>